<dbReference type="EMBL" id="CP018835">
    <property type="protein sequence ID" value="ASA54867.1"/>
    <property type="molecule type" value="Genomic_DNA"/>
</dbReference>
<dbReference type="AlphaFoldDB" id="A0A1Z2SCM0"/>
<dbReference type="RefSeq" id="WP_088133262.1">
    <property type="nucleotide sequence ID" value="NZ_CP018835.1"/>
</dbReference>
<name>A0A1Z2SCM0_VIBGA</name>
<reference evidence="2 3" key="1">
    <citation type="submission" date="2016-12" db="EMBL/GenBank/DDBJ databases">
        <authorList>
            <person name="Song W.-J."/>
            <person name="Kurnit D.M."/>
        </authorList>
    </citation>
    <scope>NUCLEOTIDE SEQUENCE [LARGE SCALE GENOMIC DNA]</scope>
    <source>
        <strain evidence="2 3">ATCC 43942</strain>
    </source>
</reference>
<evidence type="ECO:0000313" key="3">
    <source>
        <dbReference type="Proteomes" id="UP000196708"/>
    </source>
</evidence>
<dbReference type="Proteomes" id="UP000196708">
    <property type="component" value="Chromosome 1"/>
</dbReference>
<evidence type="ECO:0000256" key="1">
    <source>
        <dbReference type="SAM" id="SignalP"/>
    </source>
</evidence>
<feature type="chain" id="PRO_5012622206" evidence="1">
    <location>
        <begin position="23"/>
        <end position="200"/>
    </location>
</feature>
<accession>A0A1Z2SCM0</accession>
<feature type="signal peptide" evidence="1">
    <location>
        <begin position="1"/>
        <end position="22"/>
    </location>
</feature>
<sequence>MKKQLQLMMAGTILCMSMNTLAGESQEGYQDFPSTVDYFSSPSIATKSGQEASSSWKQMNGKGTGWYGVNGGINGVYGSGGSDRSIEKFQYETPSWGWGNYRTAQIQMDGKGSKDYLCPKNSIITELYYEDSGDDSVEAFRCLEVDPYSVTVKSVSWEHVKYTGNTYCPKGSYLSGMTYKDYGDDYVERIHCSTIVKVKN</sequence>
<proteinExistence type="predicted"/>
<keyword evidence="1" id="KW-0732">Signal</keyword>
<evidence type="ECO:0000313" key="2">
    <source>
        <dbReference type="EMBL" id="ASA54867.1"/>
    </source>
</evidence>
<dbReference type="KEGG" id="vga:BSQ33_03435"/>
<protein>
    <submittedName>
        <fullName evidence="2">Uncharacterized protein</fullName>
    </submittedName>
</protein>
<gene>
    <name evidence="2" type="ORF">BSQ33_03435</name>
</gene>
<dbReference type="OrthoDB" id="5861180at2"/>
<organism evidence="2 3">
    <name type="scientific">Vibrio gazogenes</name>
    <dbReference type="NCBI Taxonomy" id="687"/>
    <lineage>
        <taxon>Bacteria</taxon>
        <taxon>Pseudomonadati</taxon>
        <taxon>Pseudomonadota</taxon>
        <taxon>Gammaproteobacteria</taxon>
        <taxon>Vibrionales</taxon>
        <taxon>Vibrionaceae</taxon>
        <taxon>Vibrio</taxon>
    </lineage>
</organism>